<accession>A0A0A9GJ63</accession>
<evidence type="ECO:0000313" key="1">
    <source>
        <dbReference type="EMBL" id="JAE23474.1"/>
    </source>
</evidence>
<name>A0A0A9GJ63_ARUDO</name>
<organism evidence="1">
    <name type="scientific">Arundo donax</name>
    <name type="common">Giant reed</name>
    <name type="synonym">Donax arundinaceus</name>
    <dbReference type="NCBI Taxonomy" id="35708"/>
    <lineage>
        <taxon>Eukaryota</taxon>
        <taxon>Viridiplantae</taxon>
        <taxon>Streptophyta</taxon>
        <taxon>Embryophyta</taxon>
        <taxon>Tracheophyta</taxon>
        <taxon>Spermatophyta</taxon>
        <taxon>Magnoliopsida</taxon>
        <taxon>Liliopsida</taxon>
        <taxon>Poales</taxon>
        <taxon>Poaceae</taxon>
        <taxon>PACMAD clade</taxon>
        <taxon>Arundinoideae</taxon>
        <taxon>Arundineae</taxon>
        <taxon>Arundo</taxon>
    </lineage>
</organism>
<reference evidence="1" key="1">
    <citation type="submission" date="2014-09" db="EMBL/GenBank/DDBJ databases">
        <authorList>
            <person name="Magalhaes I.L.F."/>
            <person name="Oliveira U."/>
            <person name="Santos F.R."/>
            <person name="Vidigal T.H.D.A."/>
            <person name="Brescovit A.D."/>
            <person name="Santos A.J."/>
        </authorList>
    </citation>
    <scope>NUCLEOTIDE SEQUENCE</scope>
    <source>
        <tissue evidence="1">Shoot tissue taken approximately 20 cm above the soil surface</tissue>
    </source>
</reference>
<proteinExistence type="predicted"/>
<dbReference type="EMBL" id="GBRH01174422">
    <property type="protein sequence ID" value="JAE23474.1"/>
    <property type="molecule type" value="Transcribed_RNA"/>
</dbReference>
<protein>
    <submittedName>
        <fullName evidence="1">Uncharacterized protein</fullName>
    </submittedName>
</protein>
<reference evidence="1" key="2">
    <citation type="journal article" date="2015" name="Data Brief">
        <title>Shoot transcriptome of the giant reed, Arundo donax.</title>
        <authorList>
            <person name="Barrero R.A."/>
            <person name="Guerrero F.D."/>
            <person name="Moolhuijzen P."/>
            <person name="Goolsby J.A."/>
            <person name="Tidwell J."/>
            <person name="Bellgard S.E."/>
            <person name="Bellgard M.I."/>
        </authorList>
    </citation>
    <scope>NUCLEOTIDE SEQUENCE</scope>
    <source>
        <tissue evidence="1">Shoot tissue taken approximately 20 cm above the soil surface</tissue>
    </source>
</reference>
<sequence>MSMPVQSTQVTWN</sequence>